<protein>
    <submittedName>
        <fullName evidence="1">Uncharacterized protein</fullName>
    </submittedName>
</protein>
<dbReference type="Proteomes" id="UP000326396">
    <property type="component" value="Linkage Group LG1"/>
</dbReference>
<dbReference type="AlphaFoldDB" id="A0A5N6Q4T2"/>
<evidence type="ECO:0000313" key="1">
    <source>
        <dbReference type="EMBL" id="KAD7478977.1"/>
    </source>
</evidence>
<dbReference type="EMBL" id="SZYD01000001">
    <property type="protein sequence ID" value="KAD7478977.1"/>
    <property type="molecule type" value="Genomic_DNA"/>
</dbReference>
<accession>A0A5N6Q4T2</accession>
<proteinExistence type="predicted"/>
<sequence length="104" mass="11900">MGSKITFKVQTRERSLRLRAKAFIRKRRRWTKEWSQGNEEYRVRWWWADGQMVVGGSDRCSDGVTVAVALVVVSSGRSGDRGCGRRGRNDGGQQWWVVVVVGGW</sequence>
<name>A0A5N6Q4T2_9ASTR</name>
<comment type="caution">
    <text evidence="1">The sequence shown here is derived from an EMBL/GenBank/DDBJ whole genome shotgun (WGS) entry which is preliminary data.</text>
</comment>
<gene>
    <name evidence="1" type="ORF">E3N88_02113</name>
</gene>
<evidence type="ECO:0000313" key="2">
    <source>
        <dbReference type="Proteomes" id="UP000326396"/>
    </source>
</evidence>
<organism evidence="1 2">
    <name type="scientific">Mikania micrantha</name>
    <name type="common">bitter vine</name>
    <dbReference type="NCBI Taxonomy" id="192012"/>
    <lineage>
        <taxon>Eukaryota</taxon>
        <taxon>Viridiplantae</taxon>
        <taxon>Streptophyta</taxon>
        <taxon>Embryophyta</taxon>
        <taxon>Tracheophyta</taxon>
        <taxon>Spermatophyta</taxon>
        <taxon>Magnoliopsida</taxon>
        <taxon>eudicotyledons</taxon>
        <taxon>Gunneridae</taxon>
        <taxon>Pentapetalae</taxon>
        <taxon>asterids</taxon>
        <taxon>campanulids</taxon>
        <taxon>Asterales</taxon>
        <taxon>Asteraceae</taxon>
        <taxon>Asteroideae</taxon>
        <taxon>Heliantheae alliance</taxon>
        <taxon>Eupatorieae</taxon>
        <taxon>Mikania</taxon>
    </lineage>
</organism>
<reference evidence="1 2" key="1">
    <citation type="submission" date="2019-05" db="EMBL/GenBank/DDBJ databases">
        <title>Mikania micrantha, genome provides insights into the molecular mechanism of rapid growth.</title>
        <authorList>
            <person name="Liu B."/>
        </authorList>
    </citation>
    <scope>NUCLEOTIDE SEQUENCE [LARGE SCALE GENOMIC DNA]</scope>
    <source>
        <strain evidence="1">NLD-2019</strain>
        <tissue evidence="1">Leaf</tissue>
    </source>
</reference>
<keyword evidence="2" id="KW-1185">Reference proteome</keyword>